<dbReference type="InterPro" id="IPR000914">
    <property type="entry name" value="SBP_5_dom"/>
</dbReference>
<organism evidence="2 3">
    <name type="scientific">Chlamydia pecorum</name>
    <dbReference type="NCBI Taxonomy" id="85991"/>
    <lineage>
        <taxon>Bacteria</taxon>
        <taxon>Pseudomonadati</taxon>
        <taxon>Chlamydiota</taxon>
        <taxon>Chlamydiia</taxon>
        <taxon>Chlamydiales</taxon>
        <taxon>Chlamydiaceae</taxon>
        <taxon>Chlamydia/Chlamydophila group</taxon>
        <taxon>Chlamydia</taxon>
    </lineage>
</organism>
<feature type="domain" description="Solute-binding protein family 5" evidence="1">
    <location>
        <begin position="86"/>
        <end position="454"/>
    </location>
</feature>
<dbReference type="CDD" id="cd08504">
    <property type="entry name" value="PBP2_OppA"/>
    <property type="match status" value="1"/>
</dbReference>
<dbReference type="InterPro" id="IPR030678">
    <property type="entry name" value="Peptide/Ni-bd"/>
</dbReference>
<evidence type="ECO:0000313" key="2">
    <source>
        <dbReference type="EMBL" id="KTF28401.1"/>
    </source>
</evidence>
<dbReference type="EMBL" id="LFRH01000005">
    <property type="protein sequence ID" value="KTF28401.1"/>
    <property type="molecule type" value="Genomic_DNA"/>
</dbReference>
<dbReference type="InterPro" id="IPR039424">
    <property type="entry name" value="SBP_5"/>
</dbReference>
<accession>A0AA40PPS3</accession>
<dbReference type="GO" id="GO:0015833">
    <property type="term" value="P:peptide transport"/>
    <property type="evidence" value="ECO:0007669"/>
    <property type="project" value="TreeGrafter"/>
</dbReference>
<evidence type="ECO:0000259" key="1">
    <source>
        <dbReference type="Pfam" id="PF00496"/>
    </source>
</evidence>
<sequence>MHYRTLENTRTPPIRKFLTTLCTLIALCAFSSCSQPQQKLKNSLTIAMSYDPISLDPRSVYLAKDISIIKALYEGLTRETPEGAQLALAQSFTLSEDKTTYTFTLKPSKWSDGSPLTAYDFEESLKQLYTHTTLPSAHTLITTIKNSEKILENILPLDSLGIRAKDPYTLEISLEKPLSYFLEILAHPIFYPVHKSLRESYTHYQKHLKHISNGPFTLSNYVPQQGLSLKKNPHYHESFSVHLDALEFKVVTDSRTALKLLQNHAVDLIGAPWSSALVKEAQNALPKDKVFSYPVFGTTMLIYNFEKPQLQSKALRKALAYAINKDAILQFVNLGKPAYSLVPPGLSQLKLPQELSIEERQEKARQYFQEAKKELSEQQLAQLTLLYPTEANNLSTIAQNIQQQLKQVLGLQISIQGSEYHCFLEQRKRGEFFIATGGWVAEYANPMTFLTILGDPHDLTKWKNSNYEALIKSHQELDISQSTYLAEVFVNQELPVVPLYHSDLIYATNLNLKNIFHSPLGYVDLKNTEIVKKKSASQT</sequence>
<dbReference type="GeneID" id="99718923"/>
<dbReference type="PANTHER" id="PTHR30290">
    <property type="entry name" value="PERIPLASMIC BINDING COMPONENT OF ABC TRANSPORTER"/>
    <property type="match status" value="1"/>
</dbReference>
<dbReference type="Proteomes" id="UP000054301">
    <property type="component" value="Unassembled WGS sequence"/>
</dbReference>
<evidence type="ECO:0000313" key="3">
    <source>
        <dbReference type="Proteomes" id="UP000054301"/>
    </source>
</evidence>
<protein>
    <submittedName>
        <fullName evidence="2">Bacterial extracellular solute-binding protein</fullName>
    </submittedName>
</protein>
<dbReference type="Gene3D" id="3.10.105.10">
    <property type="entry name" value="Dipeptide-binding Protein, Domain 3"/>
    <property type="match status" value="1"/>
</dbReference>
<dbReference type="SUPFAM" id="SSF53850">
    <property type="entry name" value="Periplasmic binding protein-like II"/>
    <property type="match status" value="1"/>
</dbReference>
<dbReference type="Gene3D" id="3.90.76.10">
    <property type="entry name" value="Dipeptide-binding Protein, Domain 1"/>
    <property type="match status" value="1"/>
</dbReference>
<dbReference type="Pfam" id="PF00496">
    <property type="entry name" value="SBP_bac_5"/>
    <property type="match status" value="1"/>
</dbReference>
<comment type="caution">
    <text evidence="2">The sequence shown here is derived from an EMBL/GenBank/DDBJ whole genome shotgun (WGS) entry which is preliminary data.</text>
</comment>
<proteinExistence type="predicted"/>
<dbReference type="PANTHER" id="PTHR30290:SF83">
    <property type="entry name" value="ABC TRANSPORTER SUBSTRATE-BINDING PROTEIN"/>
    <property type="match status" value="1"/>
</dbReference>
<dbReference type="AlphaFoldDB" id="A0AA40PPS3"/>
<dbReference type="GO" id="GO:1904680">
    <property type="term" value="F:peptide transmembrane transporter activity"/>
    <property type="evidence" value="ECO:0007669"/>
    <property type="project" value="TreeGrafter"/>
</dbReference>
<reference evidence="2 3" key="1">
    <citation type="submission" date="2015-06" db="EMBL/GenBank/DDBJ databases">
        <title>More than comparative genomics: Whole genome sequencing reveals elusive C. pecorum plasmid and re-evaluates genetic differences and phylogenetic relationships between C. pecorum from pig, cattle, sheep and koala hosts.</title>
        <authorList>
            <person name="Jelocnik M."/>
            <person name="Bachmann N.L."/>
            <person name="Kaltenboeck B."/>
            <person name="Waugh C."/>
            <person name="Woolford L."/>
            <person name="Speight N."/>
            <person name="Gillett A."/>
            <person name="Higgins D."/>
            <person name="Flanagan C."/>
            <person name="Myers G."/>
            <person name="Timms P."/>
            <person name="Polkinghorne A."/>
        </authorList>
    </citation>
    <scope>NUCLEOTIDE SEQUENCE [LARGE SCALE GENOMIC DNA]</scope>
    <source>
        <strain evidence="2 3">L1</strain>
    </source>
</reference>
<dbReference type="PIRSF" id="PIRSF002741">
    <property type="entry name" value="MppA"/>
    <property type="match status" value="1"/>
</dbReference>
<dbReference type="Gene3D" id="3.40.190.10">
    <property type="entry name" value="Periplasmic binding protein-like II"/>
    <property type="match status" value="1"/>
</dbReference>
<dbReference type="RefSeq" id="WP_021756709.1">
    <property type="nucleotide sequence ID" value="NZ_CP080401.1"/>
</dbReference>
<dbReference type="PROSITE" id="PS51257">
    <property type="entry name" value="PROKAR_LIPOPROTEIN"/>
    <property type="match status" value="1"/>
</dbReference>
<name>A0AA40PPS3_9CHLA</name>
<gene>
    <name evidence="2" type="ORF">cpL1_0843</name>
</gene>
<dbReference type="GO" id="GO:0030288">
    <property type="term" value="C:outer membrane-bounded periplasmic space"/>
    <property type="evidence" value="ECO:0007669"/>
    <property type="project" value="UniProtKB-ARBA"/>
</dbReference>
<dbReference type="GO" id="GO:0043190">
    <property type="term" value="C:ATP-binding cassette (ABC) transporter complex"/>
    <property type="evidence" value="ECO:0007669"/>
    <property type="project" value="InterPro"/>
</dbReference>